<dbReference type="PANTHER" id="PTHR19964:SF92">
    <property type="entry name" value="PATJ HOMOLOG"/>
    <property type="match status" value="1"/>
</dbReference>
<dbReference type="SUPFAM" id="SSF50156">
    <property type="entry name" value="PDZ domain-like"/>
    <property type="match status" value="1"/>
</dbReference>
<gene>
    <name evidence="3" type="ORF">CINC_LOCUS8254</name>
</gene>
<dbReference type="EMBL" id="LR824028">
    <property type="protein sequence ID" value="CAD0205956.1"/>
    <property type="molecule type" value="Genomic_DNA"/>
</dbReference>
<keyword evidence="4" id="KW-1185">Reference proteome</keyword>
<evidence type="ECO:0000256" key="1">
    <source>
        <dbReference type="SAM" id="MobiDB-lite"/>
    </source>
</evidence>
<sequence>MHHGEVSYTGTPSSSANGRGYGDPTEAGSSVIVVRSVVAGGAAARDARLAPGDRLVSVNGASVARSPLAVAVAAIKSAPKDVKTGLFAIYYDISFLPTFRSNCTDRGHGWTDNTPFSRDQLRQPFSTERLQVVRGRPGCFFQCACVL</sequence>
<dbReference type="PROSITE" id="PS50106">
    <property type="entry name" value="PDZ"/>
    <property type="match status" value="1"/>
</dbReference>
<dbReference type="Proteomes" id="UP001154114">
    <property type="component" value="Chromosome 25"/>
</dbReference>
<dbReference type="InterPro" id="IPR036034">
    <property type="entry name" value="PDZ_sf"/>
</dbReference>
<evidence type="ECO:0000313" key="4">
    <source>
        <dbReference type="Proteomes" id="UP001154114"/>
    </source>
</evidence>
<feature type="domain" description="PDZ" evidence="2">
    <location>
        <begin position="5"/>
        <end position="82"/>
    </location>
</feature>
<dbReference type="SMART" id="SM00228">
    <property type="entry name" value="PDZ"/>
    <property type="match status" value="1"/>
</dbReference>
<evidence type="ECO:0000259" key="2">
    <source>
        <dbReference type="PROSITE" id="PS50106"/>
    </source>
</evidence>
<evidence type="ECO:0000313" key="3">
    <source>
        <dbReference type="EMBL" id="CAD0205956.1"/>
    </source>
</evidence>
<accession>A0A9N8KYD2</accession>
<dbReference type="InterPro" id="IPR001478">
    <property type="entry name" value="PDZ"/>
</dbReference>
<dbReference type="Pfam" id="PF00595">
    <property type="entry name" value="PDZ"/>
    <property type="match status" value="1"/>
</dbReference>
<dbReference type="PANTHER" id="PTHR19964">
    <property type="entry name" value="MULTIPLE PDZ DOMAIN PROTEIN"/>
    <property type="match status" value="1"/>
</dbReference>
<name>A0A9N8KYD2_CHRIL</name>
<organism evidence="3 4">
    <name type="scientific">Chrysodeixis includens</name>
    <name type="common">Soybean looper</name>
    <name type="synonym">Pseudoplusia includens</name>
    <dbReference type="NCBI Taxonomy" id="689277"/>
    <lineage>
        <taxon>Eukaryota</taxon>
        <taxon>Metazoa</taxon>
        <taxon>Ecdysozoa</taxon>
        <taxon>Arthropoda</taxon>
        <taxon>Hexapoda</taxon>
        <taxon>Insecta</taxon>
        <taxon>Pterygota</taxon>
        <taxon>Neoptera</taxon>
        <taxon>Endopterygota</taxon>
        <taxon>Lepidoptera</taxon>
        <taxon>Glossata</taxon>
        <taxon>Ditrysia</taxon>
        <taxon>Noctuoidea</taxon>
        <taxon>Noctuidae</taxon>
        <taxon>Plusiinae</taxon>
        <taxon>Chrysodeixis</taxon>
    </lineage>
</organism>
<proteinExistence type="predicted"/>
<dbReference type="Gene3D" id="2.30.42.10">
    <property type="match status" value="1"/>
</dbReference>
<feature type="region of interest" description="Disordered" evidence="1">
    <location>
        <begin position="1"/>
        <end position="22"/>
    </location>
</feature>
<reference evidence="3" key="1">
    <citation type="submission" date="2021-12" db="EMBL/GenBank/DDBJ databases">
        <authorList>
            <person name="King R."/>
        </authorList>
    </citation>
    <scope>NUCLEOTIDE SEQUENCE</scope>
</reference>
<protein>
    <recommendedName>
        <fullName evidence="2">PDZ domain-containing protein</fullName>
    </recommendedName>
</protein>
<dbReference type="AlphaFoldDB" id="A0A9N8KYD2"/>
<feature type="compositionally biased region" description="Polar residues" evidence="1">
    <location>
        <begin position="8"/>
        <end position="17"/>
    </location>
</feature>
<dbReference type="InterPro" id="IPR051342">
    <property type="entry name" value="PDZ_scaffold"/>
</dbReference>